<dbReference type="Pfam" id="PF12697">
    <property type="entry name" value="Abhydrolase_6"/>
    <property type="match status" value="1"/>
</dbReference>
<sequence length="283" mass="30440">MKTGEITERDVRVSGGRLRLRDHGGGGPAVLCVPGLSSNACSFDLLAERLVGTDHHVVSVDLRGRGFSEVTPAGTYGWPAHARDVLDVVQILGGSADLIGHSMGAYVAMAAAGLDADTVRRLVLLDGLGSPEPEALPPIMAGLERLGAVHPDAATYVARVQAIGVIDPWSNHWDRYYEYDLEEVPGGVRSRTDRDAVFEDVRWGVDHHQRDLWNSIAQPTLLVVARRPLGEGGFVVSRTDRDAFLAQTPSARVVEVDANHYTVVTDESTCAAVDAFLTGRAGW</sequence>
<protein>
    <submittedName>
        <fullName evidence="2">Alpha/beta hydrolase</fullName>
    </submittedName>
</protein>
<proteinExistence type="predicted"/>
<name>A0A934NIN7_9BACT</name>
<feature type="domain" description="Thioesterase TesA-like" evidence="1">
    <location>
        <begin position="31"/>
        <end position="277"/>
    </location>
</feature>
<keyword evidence="2" id="KW-0378">Hydrolase</keyword>
<dbReference type="InterPro" id="IPR000073">
    <property type="entry name" value="AB_hydrolase_1"/>
</dbReference>
<dbReference type="AlphaFoldDB" id="A0A934NIN7"/>
<accession>A0A934NIN7</accession>
<reference evidence="2 3" key="1">
    <citation type="submission" date="2020-10" db="EMBL/GenBank/DDBJ databases">
        <title>Ca. Dormibacterota MAGs.</title>
        <authorList>
            <person name="Montgomery K."/>
        </authorList>
    </citation>
    <scope>NUCLEOTIDE SEQUENCE [LARGE SCALE GENOMIC DNA]</scope>
    <source>
        <strain evidence="2">Mitchell_Peninsula_5</strain>
    </source>
</reference>
<evidence type="ECO:0000313" key="3">
    <source>
        <dbReference type="Proteomes" id="UP000614410"/>
    </source>
</evidence>
<dbReference type="GO" id="GO:0016787">
    <property type="term" value="F:hydrolase activity"/>
    <property type="evidence" value="ECO:0007669"/>
    <property type="project" value="UniProtKB-KW"/>
</dbReference>
<dbReference type="PANTHER" id="PTHR43798:SF33">
    <property type="entry name" value="HYDROLASE, PUTATIVE (AFU_ORTHOLOGUE AFUA_2G14860)-RELATED"/>
    <property type="match status" value="1"/>
</dbReference>
<dbReference type="SMART" id="SM00824">
    <property type="entry name" value="PKS_TE"/>
    <property type="match status" value="1"/>
</dbReference>
<dbReference type="EMBL" id="JAEKNN010000009">
    <property type="protein sequence ID" value="MBJ7608274.1"/>
    <property type="molecule type" value="Genomic_DNA"/>
</dbReference>
<evidence type="ECO:0000313" key="2">
    <source>
        <dbReference type="EMBL" id="MBJ7608274.1"/>
    </source>
</evidence>
<gene>
    <name evidence="2" type="ORF">JF887_02425</name>
</gene>
<dbReference type="InterPro" id="IPR029058">
    <property type="entry name" value="AB_hydrolase_fold"/>
</dbReference>
<dbReference type="PANTHER" id="PTHR43798">
    <property type="entry name" value="MONOACYLGLYCEROL LIPASE"/>
    <property type="match status" value="1"/>
</dbReference>
<dbReference type="Gene3D" id="3.40.50.1820">
    <property type="entry name" value="alpha/beta hydrolase"/>
    <property type="match status" value="1"/>
</dbReference>
<dbReference type="InterPro" id="IPR050266">
    <property type="entry name" value="AB_hydrolase_sf"/>
</dbReference>
<evidence type="ECO:0000259" key="1">
    <source>
        <dbReference type="SMART" id="SM00824"/>
    </source>
</evidence>
<dbReference type="GO" id="GO:0016020">
    <property type="term" value="C:membrane"/>
    <property type="evidence" value="ECO:0007669"/>
    <property type="project" value="TreeGrafter"/>
</dbReference>
<organism evidence="2 3">
    <name type="scientific">Candidatus Amunia macphersoniae</name>
    <dbReference type="NCBI Taxonomy" id="3127014"/>
    <lineage>
        <taxon>Bacteria</taxon>
        <taxon>Bacillati</taxon>
        <taxon>Candidatus Dormiibacterota</taxon>
        <taxon>Candidatus Dormibacteria</taxon>
        <taxon>Candidatus Aeolococcales</taxon>
        <taxon>Candidatus Aeolococcaceae</taxon>
        <taxon>Candidatus Amunia</taxon>
    </lineage>
</organism>
<comment type="caution">
    <text evidence="2">The sequence shown here is derived from an EMBL/GenBank/DDBJ whole genome shotgun (WGS) entry which is preliminary data.</text>
</comment>
<dbReference type="InterPro" id="IPR020802">
    <property type="entry name" value="TesA-like"/>
</dbReference>
<dbReference type="Proteomes" id="UP000614410">
    <property type="component" value="Unassembled WGS sequence"/>
</dbReference>
<dbReference type="SUPFAM" id="SSF53474">
    <property type="entry name" value="alpha/beta-Hydrolases"/>
    <property type="match status" value="1"/>
</dbReference>